<dbReference type="RefSeq" id="XP_016626207.1">
    <property type="nucleotide sequence ID" value="XM_016782725.1"/>
</dbReference>
<evidence type="ECO:0000256" key="1">
    <source>
        <dbReference type="ARBA" id="ARBA00006484"/>
    </source>
</evidence>
<gene>
    <name evidence="4" type="ORF">Z520_12238</name>
</gene>
<reference evidence="4 5" key="1">
    <citation type="submission" date="2015-01" db="EMBL/GenBank/DDBJ databases">
        <title>The Genome Sequence of Fonsecaea multimorphosa CBS 102226.</title>
        <authorList>
            <consortium name="The Broad Institute Genomics Platform"/>
            <person name="Cuomo C."/>
            <person name="de Hoog S."/>
            <person name="Gorbushina A."/>
            <person name="Stielow B."/>
            <person name="Teixiera M."/>
            <person name="Abouelleil A."/>
            <person name="Chapman S.B."/>
            <person name="Priest M."/>
            <person name="Young S.K."/>
            <person name="Wortman J."/>
            <person name="Nusbaum C."/>
            <person name="Birren B."/>
        </authorList>
    </citation>
    <scope>NUCLEOTIDE SEQUENCE [LARGE SCALE GENOMIC DNA]</scope>
    <source>
        <strain evidence="4 5">CBS 102226</strain>
    </source>
</reference>
<dbReference type="NCBIfam" id="NF005559">
    <property type="entry name" value="PRK07231.1"/>
    <property type="match status" value="1"/>
</dbReference>
<keyword evidence="5" id="KW-1185">Reference proteome</keyword>
<dbReference type="Gene3D" id="3.40.50.720">
    <property type="entry name" value="NAD(P)-binding Rossmann-like Domain"/>
    <property type="match status" value="1"/>
</dbReference>
<protein>
    <submittedName>
        <fullName evidence="4">Uncharacterized protein</fullName>
    </submittedName>
</protein>
<evidence type="ECO:0000313" key="4">
    <source>
        <dbReference type="EMBL" id="KIX92084.1"/>
    </source>
</evidence>
<keyword evidence="3" id="KW-0560">Oxidoreductase</keyword>
<dbReference type="InterPro" id="IPR020904">
    <property type="entry name" value="Sc_DH/Rdtase_CS"/>
</dbReference>
<dbReference type="SUPFAM" id="SSF51735">
    <property type="entry name" value="NAD(P)-binding Rossmann-fold domains"/>
    <property type="match status" value="1"/>
</dbReference>
<proteinExistence type="inferred from homology"/>
<accession>A0A0D2JNL6</accession>
<dbReference type="InterPro" id="IPR036291">
    <property type="entry name" value="NAD(P)-bd_dom_sf"/>
</dbReference>
<dbReference type="EMBL" id="KN848111">
    <property type="protein sequence ID" value="KIX92084.1"/>
    <property type="molecule type" value="Genomic_DNA"/>
</dbReference>
<dbReference type="GO" id="GO:0016491">
    <property type="term" value="F:oxidoreductase activity"/>
    <property type="evidence" value="ECO:0007669"/>
    <property type="project" value="UniProtKB-KW"/>
</dbReference>
<dbReference type="FunFam" id="3.40.50.720:FF:000084">
    <property type="entry name" value="Short-chain dehydrogenase reductase"/>
    <property type="match status" value="1"/>
</dbReference>
<dbReference type="PRINTS" id="PR00080">
    <property type="entry name" value="SDRFAMILY"/>
</dbReference>
<dbReference type="PANTHER" id="PTHR43477">
    <property type="entry name" value="DIHYDROANTICAPSIN 7-DEHYDROGENASE"/>
    <property type="match status" value="1"/>
</dbReference>
<dbReference type="PROSITE" id="PS00061">
    <property type="entry name" value="ADH_SHORT"/>
    <property type="match status" value="1"/>
</dbReference>
<dbReference type="InterPro" id="IPR002347">
    <property type="entry name" value="SDR_fam"/>
</dbReference>
<dbReference type="PRINTS" id="PR00081">
    <property type="entry name" value="GDHRDH"/>
</dbReference>
<dbReference type="STRING" id="1442371.A0A0D2JNL6"/>
<comment type="similarity">
    <text evidence="1">Belongs to the short-chain dehydrogenases/reductases (SDR) family.</text>
</comment>
<sequence>MGRFDGKVVLVTGGSSGLGLASAELFIGEGALVYIVDLDERGVLTKLGPNARFRKCDVSSPEDCETAIVACLATYGRLDVLFHNAGIIHPLSKVAELPVATFRRVTEIDLNSLFYLARVAIPQFKRQGKGNIVTTASTSGIRGDRGLCAYGAAKAGVINLTRIMALDHAEDGIRVNCVCPGNMVTPMTEGFRQNLGAHEALVNSIPMKRGGDPFEVAKVVLFVASDEASYMTGQAVIVDGGWTAGTGCPDLPALLR</sequence>
<organism evidence="4 5">
    <name type="scientific">Fonsecaea multimorphosa CBS 102226</name>
    <dbReference type="NCBI Taxonomy" id="1442371"/>
    <lineage>
        <taxon>Eukaryota</taxon>
        <taxon>Fungi</taxon>
        <taxon>Dikarya</taxon>
        <taxon>Ascomycota</taxon>
        <taxon>Pezizomycotina</taxon>
        <taxon>Eurotiomycetes</taxon>
        <taxon>Chaetothyriomycetidae</taxon>
        <taxon>Chaetothyriales</taxon>
        <taxon>Herpotrichiellaceae</taxon>
        <taxon>Fonsecaea</taxon>
    </lineage>
</organism>
<dbReference type="GeneID" id="27717984"/>
<evidence type="ECO:0000256" key="3">
    <source>
        <dbReference type="ARBA" id="ARBA00023002"/>
    </source>
</evidence>
<dbReference type="VEuPathDB" id="FungiDB:Z520_12238"/>
<keyword evidence="2" id="KW-0521">NADP</keyword>
<dbReference type="InterPro" id="IPR051122">
    <property type="entry name" value="SDR_DHRS6-like"/>
</dbReference>
<evidence type="ECO:0000313" key="5">
    <source>
        <dbReference type="Proteomes" id="UP000053411"/>
    </source>
</evidence>
<dbReference type="CDD" id="cd05233">
    <property type="entry name" value="SDR_c"/>
    <property type="match status" value="1"/>
</dbReference>
<evidence type="ECO:0000256" key="2">
    <source>
        <dbReference type="ARBA" id="ARBA00022857"/>
    </source>
</evidence>
<dbReference type="AlphaFoldDB" id="A0A0D2JNL6"/>
<dbReference type="Pfam" id="PF13561">
    <property type="entry name" value="adh_short_C2"/>
    <property type="match status" value="1"/>
</dbReference>
<dbReference type="OrthoDB" id="498125at2759"/>
<dbReference type="PANTHER" id="PTHR43477:SF1">
    <property type="entry name" value="DIHYDROANTICAPSIN 7-DEHYDROGENASE"/>
    <property type="match status" value="1"/>
</dbReference>
<name>A0A0D2JNL6_9EURO</name>
<dbReference type="Proteomes" id="UP000053411">
    <property type="component" value="Unassembled WGS sequence"/>
</dbReference>